<dbReference type="EMBL" id="JACHGW010000004">
    <property type="protein sequence ID" value="MBB6052502.1"/>
    <property type="molecule type" value="Genomic_DNA"/>
</dbReference>
<gene>
    <name evidence="3" type="ORF">HNQ39_004323</name>
</gene>
<evidence type="ECO:0000313" key="3">
    <source>
        <dbReference type="EMBL" id="MBB6052502.1"/>
    </source>
</evidence>
<organism evidence="3 4">
    <name type="scientific">Armatimonas rosea</name>
    <dbReference type="NCBI Taxonomy" id="685828"/>
    <lineage>
        <taxon>Bacteria</taxon>
        <taxon>Bacillati</taxon>
        <taxon>Armatimonadota</taxon>
        <taxon>Armatimonadia</taxon>
        <taxon>Armatimonadales</taxon>
        <taxon>Armatimonadaceae</taxon>
        <taxon>Armatimonas</taxon>
    </lineage>
</organism>
<sequence>MRQRLQEPQSPSYRYQAPPQSQQRTQEAPPKVIQTPQWRQRARKEVTLPRKRFIALALLGVFAFPWMPLKATPQLTAPTGTANALYNAEARVYKQDLAAAERIAQKTPVGKTRALPEALTDPSGFATLEQARQNRDQLKRHLGVLKKGLTLPMQEVAWDFSTPYEAPLLNCIYVRELARLSVRDGNLKQLEGNYSGAMTAYLDAYALGVQASHAGALVSGMIGALCQGMACVPAEVAVPHLTAAQAREATARMETIQAQQLSFAEVLAGETRVVEPENVSYLGRSLVKQPVFGRIPAVQLANNYLTARYKVAMQQAVVKAQQPYRKLGGEIHVQKVPFDPATLLGTNDLPSVNQAYLSYCSRETLGRRLLLELALRAWQAEHGGAFPTELGALVKAGYLKKLPTDPFSHSGQESFHYDSQTGKVWSVGPDGVDAHGTGDDATLMKAQ</sequence>
<dbReference type="RefSeq" id="WP_184201648.1">
    <property type="nucleotide sequence ID" value="NZ_JACHGW010000004.1"/>
</dbReference>
<keyword evidence="2" id="KW-0812">Transmembrane</keyword>
<evidence type="ECO:0000313" key="4">
    <source>
        <dbReference type="Proteomes" id="UP000520814"/>
    </source>
</evidence>
<feature type="transmembrane region" description="Helical" evidence="2">
    <location>
        <begin position="53"/>
        <end position="69"/>
    </location>
</feature>
<feature type="region of interest" description="Disordered" evidence="1">
    <location>
        <begin position="1"/>
        <end position="35"/>
    </location>
</feature>
<accession>A0A7W9W9D6</accession>
<name>A0A7W9W9D6_ARMRO</name>
<dbReference type="SUPFAM" id="SSF54523">
    <property type="entry name" value="Pili subunits"/>
    <property type="match status" value="1"/>
</dbReference>
<feature type="compositionally biased region" description="Polar residues" evidence="1">
    <location>
        <begin position="1"/>
        <end position="26"/>
    </location>
</feature>
<dbReference type="InterPro" id="IPR045584">
    <property type="entry name" value="Pilin-like"/>
</dbReference>
<keyword evidence="2" id="KW-1133">Transmembrane helix</keyword>
<comment type="caution">
    <text evidence="3">The sequence shown here is derived from an EMBL/GenBank/DDBJ whole genome shotgun (WGS) entry which is preliminary data.</text>
</comment>
<keyword evidence="2" id="KW-0472">Membrane</keyword>
<evidence type="ECO:0000256" key="1">
    <source>
        <dbReference type="SAM" id="MobiDB-lite"/>
    </source>
</evidence>
<evidence type="ECO:0000256" key="2">
    <source>
        <dbReference type="SAM" id="Phobius"/>
    </source>
</evidence>
<reference evidence="3 4" key="1">
    <citation type="submission" date="2020-08" db="EMBL/GenBank/DDBJ databases">
        <title>Genomic Encyclopedia of Type Strains, Phase IV (KMG-IV): sequencing the most valuable type-strain genomes for metagenomic binning, comparative biology and taxonomic classification.</title>
        <authorList>
            <person name="Goeker M."/>
        </authorList>
    </citation>
    <scope>NUCLEOTIDE SEQUENCE [LARGE SCALE GENOMIC DNA]</scope>
    <source>
        <strain evidence="3 4">DSM 23562</strain>
    </source>
</reference>
<protein>
    <submittedName>
        <fullName evidence="3">Uncharacterized protein</fullName>
    </submittedName>
</protein>
<dbReference type="AlphaFoldDB" id="A0A7W9W9D6"/>
<keyword evidence="4" id="KW-1185">Reference proteome</keyword>
<dbReference type="Proteomes" id="UP000520814">
    <property type="component" value="Unassembled WGS sequence"/>
</dbReference>
<proteinExistence type="predicted"/>